<protein>
    <submittedName>
        <fullName evidence="1">Uncharacterized protein</fullName>
    </submittedName>
</protein>
<dbReference type="EMBL" id="JAAIUW010000008">
    <property type="protein sequence ID" value="KAF7818619.1"/>
    <property type="molecule type" value="Genomic_DNA"/>
</dbReference>
<dbReference type="Proteomes" id="UP000634136">
    <property type="component" value="Unassembled WGS sequence"/>
</dbReference>
<proteinExistence type="predicted"/>
<comment type="caution">
    <text evidence="1">The sequence shown here is derived from an EMBL/GenBank/DDBJ whole genome shotgun (WGS) entry which is preliminary data.</text>
</comment>
<reference evidence="1" key="1">
    <citation type="submission" date="2020-09" db="EMBL/GenBank/DDBJ databases">
        <title>Genome-Enabled Discovery of Anthraquinone Biosynthesis in Senna tora.</title>
        <authorList>
            <person name="Kang S.-H."/>
            <person name="Pandey R.P."/>
            <person name="Lee C.-M."/>
            <person name="Sim J.-S."/>
            <person name="Jeong J.-T."/>
            <person name="Choi B.-S."/>
            <person name="Jung M."/>
            <person name="Ginzburg D."/>
            <person name="Zhao K."/>
            <person name="Won S.Y."/>
            <person name="Oh T.-J."/>
            <person name="Yu Y."/>
            <person name="Kim N.-H."/>
            <person name="Lee O.R."/>
            <person name="Lee T.-H."/>
            <person name="Bashyal P."/>
            <person name="Kim T.-S."/>
            <person name="Lee W.-H."/>
            <person name="Kawkins C."/>
            <person name="Kim C.-K."/>
            <person name="Kim J.S."/>
            <person name="Ahn B.O."/>
            <person name="Rhee S.Y."/>
            <person name="Sohng J.K."/>
        </authorList>
    </citation>
    <scope>NUCLEOTIDE SEQUENCE</scope>
    <source>
        <tissue evidence="1">Leaf</tissue>
    </source>
</reference>
<dbReference type="AlphaFoldDB" id="A0A834TBL2"/>
<evidence type="ECO:0000313" key="2">
    <source>
        <dbReference type="Proteomes" id="UP000634136"/>
    </source>
</evidence>
<accession>A0A834TBL2</accession>
<sequence>MGKVRRATWGDPTVEVSGKARRSMLIAL</sequence>
<gene>
    <name evidence="1" type="ORF">G2W53_024074</name>
</gene>
<keyword evidence="2" id="KW-1185">Reference proteome</keyword>
<name>A0A834TBL2_9FABA</name>
<evidence type="ECO:0000313" key="1">
    <source>
        <dbReference type="EMBL" id="KAF7818619.1"/>
    </source>
</evidence>
<organism evidence="1 2">
    <name type="scientific">Senna tora</name>
    <dbReference type="NCBI Taxonomy" id="362788"/>
    <lineage>
        <taxon>Eukaryota</taxon>
        <taxon>Viridiplantae</taxon>
        <taxon>Streptophyta</taxon>
        <taxon>Embryophyta</taxon>
        <taxon>Tracheophyta</taxon>
        <taxon>Spermatophyta</taxon>
        <taxon>Magnoliopsida</taxon>
        <taxon>eudicotyledons</taxon>
        <taxon>Gunneridae</taxon>
        <taxon>Pentapetalae</taxon>
        <taxon>rosids</taxon>
        <taxon>fabids</taxon>
        <taxon>Fabales</taxon>
        <taxon>Fabaceae</taxon>
        <taxon>Caesalpinioideae</taxon>
        <taxon>Cassia clade</taxon>
        <taxon>Senna</taxon>
    </lineage>
</organism>